<dbReference type="PROSITE" id="PS50994">
    <property type="entry name" value="INTEGRASE"/>
    <property type="match status" value="1"/>
</dbReference>
<gene>
    <name evidence="2" type="ORF">RCOM_0426770</name>
</gene>
<protein>
    <recommendedName>
        <fullName evidence="1">Integrase catalytic domain-containing protein</fullName>
    </recommendedName>
</protein>
<dbReference type="AlphaFoldDB" id="B9TB42"/>
<dbReference type="EMBL" id="EQ976178">
    <property type="protein sequence ID" value="EEF26920.1"/>
    <property type="molecule type" value="Genomic_DNA"/>
</dbReference>
<reference evidence="3" key="1">
    <citation type="journal article" date="2010" name="Nat. Biotechnol.">
        <title>Draft genome sequence of the oilseed species Ricinus communis.</title>
        <authorList>
            <person name="Chan A.P."/>
            <person name="Crabtree J."/>
            <person name="Zhao Q."/>
            <person name="Lorenzi H."/>
            <person name="Orvis J."/>
            <person name="Puiu D."/>
            <person name="Melake-Berhan A."/>
            <person name="Jones K.M."/>
            <person name="Redman J."/>
            <person name="Chen G."/>
            <person name="Cahoon E.B."/>
            <person name="Gedil M."/>
            <person name="Stanke M."/>
            <person name="Haas B.J."/>
            <person name="Wortman J.R."/>
            <person name="Fraser-Liggett C.M."/>
            <person name="Ravel J."/>
            <person name="Rabinowicz P.D."/>
        </authorList>
    </citation>
    <scope>NUCLEOTIDE SEQUENCE [LARGE SCALE GENOMIC DNA]</scope>
    <source>
        <strain evidence="3">cv. Hale</strain>
    </source>
</reference>
<dbReference type="GO" id="GO:0015074">
    <property type="term" value="P:DNA integration"/>
    <property type="evidence" value="ECO:0007669"/>
    <property type="project" value="InterPro"/>
</dbReference>
<evidence type="ECO:0000259" key="1">
    <source>
        <dbReference type="PROSITE" id="PS50994"/>
    </source>
</evidence>
<dbReference type="Gene3D" id="3.30.420.10">
    <property type="entry name" value="Ribonuclease H-like superfamily/Ribonuclease H"/>
    <property type="match status" value="1"/>
</dbReference>
<evidence type="ECO:0000313" key="3">
    <source>
        <dbReference type="Proteomes" id="UP000008311"/>
    </source>
</evidence>
<name>B9TB42_RICCO</name>
<dbReference type="STRING" id="3988.B9TB42"/>
<dbReference type="Proteomes" id="UP000008311">
    <property type="component" value="Unassembled WGS sequence"/>
</dbReference>
<keyword evidence="3" id="KW-1185">Reference proteome</keyword>
<feature type="non-terminal residue" evidence="2">
    <location>
        <position position="1"/>
    </location>
</feature>
<organism evidence="2 3">
    <name type="scientific">Ricinus communis</name>
    <name type="common">Castor bean</name>
    <dbReference type="NCBI Taxonomy" id="3988"/>
    <lineage>
        <taxon>Eukaryota</taxon>
        <taxon>Viridiplantae</taxon>
        <taxon>Streptophyta</taxon>
        <taxon>Embryophyta</taxon>
        <taxon>Tracheophyta</taxon>
        <taxon>Spermatophyta</taxon>
        <taxon>Magnoliopsida</taxon>
        <taxon>eudicotyledons</taxon>
        <taxon>Gunneridae</taxon>
        <taxon>Pentapetalae</taxon>
        <taxon>rosids</taxon>
        <taxon>fabids</taxon>
        <taxon>Malpighiales</taxon>
        <taxon>Euphorbiaceae</taxon>
        <taxon>Acalyphoideae</taxon>
        <taxon>Acalypheae</taxon>
        <taxon>Ricinus</taxon>
    </lineage>
</organism>
<accession>B9TB42</accession>
<sequence length="429" mass="50001">ADRARHGNRVAYQNSEFVAVLYADTPVQGSRFLQYVHMDHTELDIELISLKTGKCLGRPWLSIAIDAFTRRIVGIYLSYDPPSYRSNMMLLRDIVRRYRRLPQFIVVDNGADFRSQDFDRFTDLMRIHVRYRPAGRPRHGSVMERIFGHIHTEYVHNLAGNTKATKKVRQTTGKFLPSRLAEWCLEYLYYGLEYWAFEYYDTEHHPALGMSPREACERSLNNSGARSHRIVTLTPDFLILTCPTVCRRGVRKVDRQRGIKVHNNFYYWCPELRDPKLHGKFLPVRYDPWDATTVYLQINKRWFAAHCKALVGLGQMTEKERELITDELCGRFRLRDGEEPSPQKLKEFLRVFTPEGAAKLAFERQQENRELYERIGLGAITPPSQRSQLVRVATAPVTDINYEPGSTYLLNTLPDYVPQQPDAPEFDTF</sequence>
<dbReference type="Pfam" id="PF00665">
    <property type="entry name" value="rve"/>
    <property type="match status" value="1"/>
</dbReference>
<proteinExistence type="predicted"/>
<dbReference type="Pfam" id="PF09299">
    <property type="entry name" value="Mu-transpos_C"/>
    <property type="match status" value="1"/>
</dbReference>
<feature type="domain" description="Integrase catalytic" evidence="1">
    <location>
        <begin position="22"/>
        <end position="220"/>
    </location>
</feature>
<dbReference type="InterPro" id="IPR036397">
    <property type="entry name" value="RNaseH_sf"/>
</dbReference>
<evidence type="ECO:0000313" key="2">
    <source>
        <dbReference type="EMBL" id="EEF26920.1"/>
    </source>
</evidence>
<dbReference type="InterPro" id="IPR015378">
    <property type="entry name" value="Transposase-like_Mu_C"/>
</dbReference>
<dbReference type="GO" id="GO:0003676">
    <property type="term" value="F:nucleic acid binding"/>
    <property type="evidence" value="ECO:0007669"/>
    <property type="project" value="InterPro"/>
</dbReference>
<dbReference type="InterPro" id="IPR001584">
    <property type="entry name" value="Integrase_cat-core"/>
</dbReference>
<dbReference type="SUPFAM" id="SSF53098">
    <property type="entry name" value="Ribonuclease H-like"/>
    <property type="match status" value="1"/>
</dbReference>
<dbReference type="InParanoid" id="B9TB42"/>
<dbReference type="InterPro" id="IPR012337">
    <property type="entry name" value="RNaseH-like_sf"/>
</dbReference>